<evidence type="ECO:0000313" key="2">
    <source>
        <dbReference type="EMBL" id="KAG5461379.1"/>
    </source>
</evidence>
<dbReference type="Proteomes" id="UP000673691">
    <property type="component" value="Unassembled WGS sequence"/>
</dbReference>
<dbReference type="AlphaFoldDB" id="A0A8H8DK01"/>
<keyword evidence="3" id="KW-1185">Reference proteome</keyword>
<evidence type="ECO:0000313" key="3">
    <source>
        <dbReference type="Proteomes" id="UP000673691"/>
    </source>
</evidence>
<reference evidence="2 3" key="1">
    <citation type="journal article" name="Sci. Rep.">
        <title>Genome-scale phylogenetic analyses confirm Olpidium as the closest living zoosporic fungus to the non-flagellated, terrestrial fungi.</title>
        <authorList>
            <person name="Chang Y."/>
            <person name="Rochon D."/>
            <person name="Sekimoto S."/>
            <person name="Wang Y."/>
            <person name="Chovatia M."/>
            <person name="Sandor L."/>
            <person name="Salamov A."/>
            <person name="Grigoriev I.V."/>
            <person name="Stajich J.E."/>
            <person name="Spatafora J.W."/>
        </authorList>
    </citation>
    <scope>NUCLEOTIDE SEQUENCE [LARGE SCALE GENOMIC DNA]</scope>
    <source>
        <strain evidence="2">S191</strain>
    </source>
</reference>
<dbReference type="EMBL" id="JAEFCI010003747">
    <property type="protein sequence ID" value="KAG5461379.1"/>
    <property type="molecule type" value="Genomic_DNA"/>
</dbReference>
<organism evidence="2 3">
    <name type="scientific">Olpidium bornovanus</name>
    <dbReference type="NCBI Taxonomy" id="278681"/>
    <lineage>
        <taxon>Eukaryota</taxon>
        <taxon>Fungi</taxon>
        <taxon>Fungi incertae sedis</taxon>
        <taxon>Olpidiomycota</taxon>
        <taxon>Olpidiomycotina</taxon>
        <taxon>Olpidiomycetes</taxon>
        <taxon>Olpidiales</taxon>
        <taxon>Olpidiaceae</taxon>
        <taxon>Olpidium</taxon>
    </lineage>
</organism>
<feature type="region of interest" description="Disordered" evidence="1">
    <location>
        <begin position="1"/>
        <end position="20"/>
    </location>
</feature>
<name>A0A8H8DK01_9FUNG</name>
<comment type="caution">
    <text evidence="2">The sequence shown here is derived from an EMBL/GenBank/DDBJ whole genome shotgun (WGS) entry which is preliminary data.</text>
</comment>
<evidence type="ECO:0000256" key="1">
    <source>
        <dbReference type="SAM" id="MobiDB-lite"/>
    </source>
</evidence>
<proteinExistence type="predicted"/>
<gene>
    <name evidence="2" type="ORF">BJ554DRAFT_6441</name>
</gene>
<protein>
    <submittedName>
        <fullName evidence="2">Uncharacterized protein</fullName>
    </submittedName>
</protein>
<sequence length="100" mass="10871">MPLGKPRADQTGTVPRARSEVPACFAGKTAPSRAVATASLGTAARELRLCWTSCSAVSSLAPRGRQAKMPTQPSFPRGYRIIKLWEVRFWRPRSNNGSGQ</sequence>
<accession>A0A8H8DK01</accession>